<dbReference type="InterPro" id="IPR029154">
    <property type="entry name" value="HIBADH-like_NADP-bd"/>
</dbReference>
<dbReference type="InterPro" id="IPR008927">
    <property type="entry name" value="6-PGluconate_DH-like_C_sf"/>
</dbReference>
<dbReference type="FunFam" id="1.10.1040.10:FF:000006">
    <property type="entry name" value="3-hydroxyisobutyrate dehydrogenase"/>
    <property type="match status" value="1"/>
</dbReference>
<evidence type="ECO:0000256" key="8">
    <source>
        <dbReference type="PIRSR" id="PIRSR000103-1"/>
    </source>
</evidence>
<organism evidence="11">
    <name type="scientific">Aureoumbra lagunensis</name>
    <dbReference type="NCBI Taxonomy" id="44058"/>
    <lineage>
        <taxon>Eukaryota</taxon>
        <taxon>Sar</taxon>
        <taxon>Stramenopiles</taxon>
        <taxon>Ochrophyta</taxon>
        <taxon>Pelagophyceae</taxon>
        <taxon>Pelagomonadales</taxon>
        <taxon>Aureoumbra</taxon>
    </lineage>
</organism>
<evidence type="ECO:0000256" key="5">
    <source>
        <dbReference type="ARBA" id="ARBA00023002"/>
    </source>
</evidence>
<dbReference type="GO" id="GO:0009083">
    <property type="term" value="P:branched-chain amino acid catabolic process"/>
    <property type="evidence" value="ECO:0007669"/>
    <property type="project" value="UniProtKB-KW"/>
</dbReference>
<name>A0A7S3NKP6_9STRA</name>
<evidence type="ECO:0000256" key="6">
    <source>
        <dbReference type="ARBA" id="ARBA00023027"/>
    </source>
</evidence>
<feature type="domain" description="6-phosphogluconate dehydrogenase NADP-binding" evidence="9">
    <location>
        <begin position="7"/>
        <end position="150"/>
    </location>
</feature>
<protein>
    <recommendedName>
        <fullName evidence="3">3-hydroxyisobutyrate dehydrogenase</fullName>
        <ecNumber evidence="3">1.1.1.31</ecNumber>
    </recommendedName>
</protein>
<dbReference type="GO" id="GO:0008442">
    <property type="term" value="F:3-hydroxyisobutyrate dehydrogenase activity"/>
    <property type="evidence" value="ECO:0007669"/>
    <property type="project" value="UniProtKB-EC"/>
</dbReference>
<dbReference type="PIRSF" id="PIRSF000103">
    <property type="entry name" value="HIBADH"/>
    <property type="match status" value="1"/>
</dbReference>
<dbReference type="Gene3D" id="3.40.50.720">
    <property type="entry name" value="NAD(P)-binding Rossmann-like Domain"/>
    <property type="match status" value="1"/>
</dbReference>
<dbReference type="SUPFAM" id="SSF51735">
    <property type="entry name" value="NAD(P)-binding Rossmann-fold domains"/>
    <property type="match status" value="1"/>
</dbReference>
<dbReference type="InterPro" id="IPR015815">
    <property type="entry name" value="HIBADH-related"/>
</dbReference>
<keyword evidence="5" id="KW-0560">Oxidoreductase</keyword>
<dbReference type="InterPro" id="IPR013328">
    <property type="entry name" value="6PGD_dom2"/>
</dbReference>
<dbReference type="Pfam" id="PF03446">
    <property type="entry name" value="NAD_binding_2"/>
    <property type="match status" value="1"/>
</dbReference>
<evidence type="ECO:0000256" key="2">
    <source>
        <dbReference type="ARBA" id="ARBA00006013"/>
    </source>
</evidence>
<dbReference type="InterPro" id="IPR002204">
    <property type="entry name" value="3-OH-isobutyrate_DH-rel_CS"/>
</dbReference>
<sequence length="289" mass="30802">MGIKPVVAMIGLGRMGLPMSKNLAKKFQVLTFDKTQKNQMKIAETFAKSDVVVIALPRASDVESVLEGGLNALKPGSLLIDTTTVSTDFAQRVGELALKHKVLAVDAPMSGGQPRAISGKLTFMVGGSSRAFEAAKPILEAMGERIFYAGEKGAGASVKLCNNLMLASQMIAVAEGFALAKKLHLDAASLYEIASNSTAKSWSLNEYPPVPDVGSCTSPANSKFEPGFSASLMLKDLSIARQVAINVDSPTPLADKSAYLYDYMVHRADLGQLDFSAIIQLIQNNYPDL</sequence>
<comment type="catalytic activity">
    <reaction evidence="7">
        <text>3-hydroxy-2-methylpropanoate + NAD(+) = 2-methyl-3-oxopropanoate + NADH + H(+)</text>
        <dbReference type="Rhea" id="RHEA:17681"/>
        <dbReference type="ChEBI" id="CHEBI:11805"/>
        <dbReference type="ChEBI" id="CHEBI:15378"/>
        <dbReference type="ChEBI" id="CHEBI:57540"/>
        <dbReference type="ChEBI" id="CHEBI:57700"/>
        <dbReference type="ChEBI" id="CHEBI:57945"/>
        <dbReference type="EC" id="1.1.1.31"/>
    </reaction>
</comment>
<accession>A0A7S3NKP6</accession>
<dbReference type="PROSITE" id="PS00895">
    <property type="entry name" value="3_HYDROXYISOBUT_DH"/>
    <property type="match status" value="1"/>
</dbReference>
<dbReference type="Pfam" id="PF14833">
    <property type="entry name" value="NAD_binding_11"/>
    <property type="match status" value="1"/>
</dbReference>
<dbReference type="PANTHER" id="PTHR22981">
    <property type="entry name" value="3-HYDROXYISOBUTYRATE DEHYDROGENASE-RELATED"/>
    <property type="match status" value="1"/>
</dbReference>
<evidence type="ECO:0000313" key="11">
    <source>
        <dbReference type="EMBL" id="CAE0374198.1"/>
    </source>
</evidence>
<dbReference type="GO" id="GO:0050661">
    <property type="term" value="F:NADP binding"/>
    <property type="evidence" value="ECO:0007669"/>
    <property type="project" value="InterPro"/>
</dbReference>
<evidence type="ECO:0000259" key="10">
    <source>
        <dbReference type="Pfam" id="PF14833"/>
    </source>
</evidence>
<dbReference type="Gene3D" id="1.10.1040.10">
    <property type="entry name" value="N-(1-d-carboxylethyl)-l-norvaline Dehydrogenase, domain 2"/>
    <property type="match status" value="1"/>
</dbReference>
<reference evidence="11" key="1">
    <citation type="submission" date="2021-01" db="EMBL/GenBank/DDBJ databases">
        <authorList>
            <person name="Corre E."/>
            <person name="Pelletier E."/>
            <person name="Niang G."/>
            <person name="Scheremetjew M."/>
            <person name="Finn R."/>
            <person name="Kale V."/>
            <person name="Holt S."/>
            <person name="Cochrane G."/>
            <person name="Meng A."/>
            <person name="Brown T."/>
            <person name="Cohen L."/>
        </authorList>
    </citation>
    <scope>NUCLEOTIDE SEQUENCE</scope>
    <source>
        <strain evidence="11">CCMP1510</strain>
    </source>
</reference>
<evidence type="ECO:0000256" key="1">
    <source>
        <dbReference type="ARBA" id="ARBA00005109"/>
    </source>
</evidence>
<evidence type="ECO:0000256" key="7">
    <source>
        <dbReference type="ARBA" id="ARBA00049197"/>
    </source>
</evidence>
<keyword evidence="4" id="KW-0101">Branched-chain amino acid catabolism</keyword>
<dbReference type="EC" id="1.1.1.31" evidence="3"/>
<dbReference type="SUPFAM" id="SSF48179">
    <property type="entry name" value="6-phosphogluconate dehydrogenase C-terminal domain-like"/>
    <property type="match status" value="1"/>
</dbReference>
<keyword evidence="6" id="KW-0520">NAD</keyword>
<dbReference type="InterPro" id="IPR036291">
    <property type="entry name" value="NAD(P)-bd_dom_sf"/>
</dbReference>
<gene>
    <name evidence="11" type="ORF">ALAG00032_LOCUS15001</name>
</gene>
<feature type="domain" description="3-hydroxyisobutyrate dehydrogenase-like NAD-binding" evidence="10">
    <location>
        <begin position="153"/>
        <end position="282"/>
    </location>
</feature>
<dbReference type="InterPro" id="IPR006115">
    <property type="entry name" value="6PGDH_NADP-bd"/>
</dbReference>
<dbReference type="PANTHER" id="PTHR22981:SF7">
    <property type="entry name" value="3-HYDROXYISOBUTYRATE DEHYDROGENASE, MITOCHONDRIAL"/>
    <property type="match status" value="1"/>
</dbReference>
<dbReference type="AlphaFoldDB" id="A0A7S3NKP6"/>
<dbReference type="EMBL" id="HBIJ01022877">
    <property type="protein sequence ID" value="CAE0374198.1"/>
    <property type="molecule type" value="Transcribed_RNA"/>
</dbReference>
<dbReference type="GO" id="GO:0051287">
    <property type="term" value="F:NAD binding"/>
    <property type="evidence" value="ECO:0007669"/>
    <property type="project" value="InterPro"/>
</dbReference>
<feature type="active site" evidence="8">
    <location>
        <position position="159"/>
    </location>
</feature>
<evidence type="ECO:0000256" key="4">
    <source>
        <dbReference type="ARBA" id="ARBA00022456"/>
    </source>
</evidence>
<comment type="pathway">
    <text evidence="1">Amino-acid degradation; L-valine degradation.</text>
</comment>
<evidence type="ECO:0000256" key="3">
    <source>
        <dbReference type="ARBA" id="ARBA00012991"/>
    </source>
</evidence>
<evidence type="ECO:0000259" key="9">
    <source>
        <dbReference type="Pfam" id="PF03446"/>
    </source>
</evidence>
<comment type="similarity">
    <text evidence="2">Belongs to the HIBADH-related family. 3-hydroxyisobutyrate dehydrogenase subfamily.</text>
</comment>
<proteinExistence type="inferred from homology"/>